<dbReference type="PROSITE" id="PS50076">
    <property type="entry name" value="DNAJ_2"/>
    <property type="match status" value="1"/>
</dbReference>
<evidence type="ECO:0000256" key="3">
    <source>
        <dbReference type="ARBA" id="ARBA00022824"/>
    </source>
</evidence>
<dbReference type="SUPFAM" id="SSF46565">
    <property type="entry name" value="Chaperone J-domain"/>
    <property type="match status" value="1"/>
</dbReference>
<dbReference type="PANTHER" id="PTHR44140:SF2">
    <property type="entry name" value="LD25575P"/>
    <property type="match status" value="1"/>
</dbReference>
<dbReference type="InterPro" id="IPR001623">
    <property type="entry name" value="DnaJ_domain"/>
</dbReference>
<dbReference type="EMBL" id="CP041186">
    <property type="protein sequence ID" value="QDG49884.1"/>
    <property type="molecule type" value="Genomic_DNA"/>
</dbReference>
<dbReference type="PROSITE" id="PS00636">
    <property type="entry name" value="DNAJ_1"/>
    <property type="match status" value="1"/>
</dbReference>
<accession>A0A5B8XZI7</accession>
<proteinExistence type="predicted"/>
<dbReference type="AlphaFoldDB" id="A0A4Y6PNM0"/>
<feature type="domain" description="J" evidence="4">
    <location>
        <begin position="150"/>
        <end position="225"/>
    </location>
</feature>
<dbReference type="OrthoDB" id="5492234at2"/>
<organism evidence="5 6">
    <name type="scientific">Persicimonas caeni</name>
    <dbReference type="NCBI Taxonomy" id="2292766"/>
    <lineage>
        <taxon>Bacteria</taxon>
        <taxon>Deltaproteobacteria</taxon>
        <taxon>Bradymonadales</taxon>
        <taxon>Bradymonadaceae</taxon>
        <taxon>Persicimonas</taxon>
    </lineage>
</organism>
<comment type="subcellular location">
    <subcellularLocation>
        <location evidence="1">Endoplasmic reticulum</location>
    </subcellularLocation>
</comment>
<name>A0A4Y6PNM0_PERCE</name>
<keyword evidence="3" id="KW-0256">Endoplasmic reticulum</keyword>
<sequence length="305" mass="33781">MPSRDGKLTMQQILIACGDVDLLRKIVSDLPEGKFKPIATKTGAGIAQKIAGRNVPVAIVHEELADGTAAQLCGQLRQQADGPNILWLSSDTPPAEGPFDRALKYPVPGPVFRNALGQLVDTSAGAQDLEKWRLFYRELNARLEPIEQQSYFQILGIPKDAPHHRLVKAYDLLSQRYHPDRYRQYRHEKWGKAIHEKATKLYKAMTEAYQVLADRKLRAAYEDAIKRGELRLSAEDQAGKDTGPKSLVDIGETAASKKFLKLAQSDIAGQNLTSALQNLKFAKSMEPNNTAIADKIAEIEQKLGG</sequence>
<gene>
    <name evidence="5" type="ORF">FIV42_03745</name>
</gene>
<keyword evidence="6" id="KW-1185">Reference proteome</keyword>
<dbReference type="GO" id="GO:0034975">
    <property type="term" value="P:protein folding in endoplasmic reticulum"/>
    <property type="evidence" value="ECO:0007669"/>
    <property type="project" value="TreeGrafter"/>
</dbReference>
<dbReference type="Proteomes" id="UP000315995">
    <property type="component" value="Chromosome"/>
</dbReference>
<evidence type="ECO:0000313" key="6">
    <source>
        <dbReference type="Proteomes" id="UP000315995"/>
    </source>
</evidence>
<dbReference type="InterPro" id="IPR051727">
    <property type="entry name" value="DnaJ_C3_Co-chaperones"/>
</dbReference>
<dbReference type="Pfam" id="PF00226">
    <property type="entry name" value="DnaJ"/>
    <property type="match status" value="1"/>
</dbReference>
<dbReference type="SMART" id="SM00271">
    <property type="entry name" value="DnaJ"/>
    <property type="match status" value="1"/>
</dbReference>
<dbReference type="InterPro" id="IPR036869">
    <property type="entry name" value="J_dom_sf"/>
</dbReference>
<reference evidence="5 6" key="1">
    <citation type="submission" date="2019-06" db="EMBL/GenBank/DDBJ databases">
        <title>Persicimonas caeni gen. nov., sp. nov., a predatory bacterium isolated from solar saltern.</title>
        <authorList>
            <person name="Wang S."/>
        </authorList>
    </citation>
    <scope>NUCLEOTIDE SEQUENCE [LARGE SCALE GENOMIC DNA]</scope>
    <source>
        <strain evidence="5 6">YN101</strain>
    </source>
</reference>
<dbReference type="GO" id="GO:0051787">
    <property type="term" value="F:misfolded protein binding"/>
    <property type="evidence" value="ECO:0007669"/>
    <property type="project" value="TreeGrafter"/>
</dbReference>
<protein>
    <recommendedName>
        <fullName evidence="4">J domain-containing protein</fullName>
    </recommendedName>
</protein>
<evidence type="ECO:0000259" key="4">
    <source>
        <dbReference type="PROSITE" id="PS50076"/>
    </source>
</evidence>
<dbReference type="InterPro" id="IPR018253">
    <property type="entry name" value="DnaJ_domain_CS"/>
</dbReference>
<keyword evidence="2" id="KW-0732">Signal</keyword>
<accession>A0A4Y6PNM0</accession>
<dbReference type="CDD" id="cd06257">
    <property type="entry name" value="DnaJ"/>
    <property type="match status" value="1"/>
</dbReference>
<dbReference type="Gene3D" id="1.10.287.110">
    <property type="entry name" value="DnaJ domain"/>
    <property type="match status" value="1"/>
</dbReference>
<dbReference type="PRINTS" id="PR00625">
    <property type="entry name" value="JDOMAIN"/>
</dbReference>
<dbReference type="GO" id="GO:0051087">
    <property type="term" value="F:protein-folding chaperone binding"/>
    <property type="evidence" value="ECO:0007669"/>
    <property type="project" value="TreeGrafter"/>
</dbReference>
<evidence type="ECO:0000313" key="5">
    <source>
        <dbReference type="EMBL" id="QDG49884.1"/>
    </source>
</evidence>
<dbReference type="PANTHER" id="PTHR44140">
    <property type="entry name" value="LD25575P"/>
    <property type="match status" value="1"/>
</dbReference>
<evidence type="ECO:0000256" key="1">
    <source>
        <dbReference type="ARBA" id="ARBA00004240"/>
    </source>
</evidence>
<evidence type="ECO:0000256" key="2">
    <source>
        <dbReference type="ARBA" id="ARBA00022729"/>
    </source>
</evidence>